<dbReference type="Proteomes" id="UP000076852">
    <property type="component" value="Chromosome 1"/>
</dbReference>
<dbReference type="EMBL" id="CP014578">
    <property type="protein sequence ID" value="ANB72687.1"/>
    <property type="molecule type" value="Genomic_DNA"/>
</dbReference>
<evidence type="ECO:0000313" key="2">
    <source>
        <dbReference type="EMBL" id="ANB72687.1"/>
    </source>
</evidence>
<dbReference type="KEGG" id="buz:AYM40_10125"/>
<accession>A0A161HYE3</accession>
<reference evidence="2 3" key="1">
    <citation type="journal article" date="2016" name="Gene">
        <title>PacBio SMRT assembly of a complex multi-replicon genome reveals chlorocatechol degradative operon in a region of genome plasticity.</title>
        <authorList>
            <person name="Ricker N."/>
            <person name="Shen S.Y."/>
            <person name="Goordial J."/>
            <person name="Jin S."/>
            <person name="Fulthorpe R.R."/>
        </authorList>
    </citation>
    <scope>NUCLEOTIDE SEQUENCE [LARGE SCALE GENOMIC DNA]</scope>
    <source>
        <strain evidence="2 3">OLGA172</strain>
    </source>
</reference>
<protein>
    <submittedName>
        <fullName evidence="2">Uncharacterized protein</fullName>
    </submittedName>
</protein>
<keyword evidence="1" id="KW-0472">Membrane</keyword>
<feature type="transmembrane region" description="Helical" evidence="1">
    <location>
        <begin position="6"/>
        <end position="26"/>
    </location>
</feature>
<proteinExistence type="predicted"/>
<gene>
    <name evidence="2" type="ORF">AYM40_10125</name>
</gene>
<dbReference type="AlphaFoldDB" id="A0A161HYE3"/>
<keyword evidence="1" id="KW-0812">Transmembrane</keyword>
<sequence>MIESWVGMVVGVFVLAIAATLIIGHYRREHLRARLLKRMDPHHYDRGLLRGTGAYRAKGARSPYVGRDCHTLPLDEHPCSAIRFGPKKARVFRRTRGRYQDEAVTGSLALSGPMNRVARQTILVFQRSVRNCLGL</sequence>
<name>A0A161HYE3_9BURK</name>
<keyword evidence="3" id="KW-1185">Reference proteome</keyword>
<organism evidence="2 3">
    <name type="scientific">Paraburkholderia phytofirmans OLGA172</name>
    <dbReference type="NCBI Taxonomy" id="1417228"/>
    <lineage>
        <taxon>Bacteria</taxon>
        <taxon>Pseudomonadati</taxon>
        <taxon>Pseudomonadota</taxon>
        <taxon>Betaproteobacteria</taxon>
        <taxon>Burkholderiales</taxon>
        <taxon>Burkholderiaceae</taxon>
        <taxon>Paraburkholderia</taxon>
    </lineage>
</organism>
<keyword evidence="1" id="KW-1133">Transmembrane helix</keyword>
<evidence type="ECO:0000313" key="3">
    <source>
        <dbReference type="Proteomes" id="UP000076852"/>
    </source>
</evidence>
<evidence type="ECO:0000256" key="1">
    <source>
        <dbReference type="SAM" id="Phobius"/>
    </source>
</evidence>